<dbReference type="EMBL" id="JAOYFB010000038">
    <property type="protein sequence ID" value="KAK4028232.1"/>
    <property type="molecule type" value="Genomic_DNA"/>
</dbReference>
<accession>A0ABR0ASZ2</accession>
<name>A0ABR0ASZ2_9CRUS</name>
<keyword evidence="8" id="KW-1185">Reference proteome</keyword>
<evidence type="ECO:0000313" key="8">
    <source>
        <dbReference type="Proteomes" id="UP001234178"/>
    </source>
</evidence>
<gene>
    <name evidence="7" type="ORF">OUZ56_017512</name>
</gene>
<dbReference type="InterPro" id="IPR011009">
    <property type="entry name" value="Kinase-like_dom_sf"/>
</dbReference>
<feature type="domain" description="Protein kinase" evidence="6">
    <location>
        <begin position="1"/>
        <end position="147"/>
    </location>
</feature>
<dbReference type="PANTHER" id="PTHR46485:SF4">
    <property type="entry name" value="LIM DOMAIN KINASE 1"/>
    <property type="match status" value="1"/>
</dbReference>
<sequence length="147" mass="16656">MHRDLNSNNGLVKEDCSVMVADFGLTRIMRADSPSRTIAQHTDYFSRSGDFVLNQTAFREKFCFNCSEPLYRIAFVFCDLNQDKRPPCEVIEVWLESLALHIAEGAAIPQVFLIDIYTYTGRSSSLSESTTLTEGVQPEIHTVQTLR</sequence>
<reference evidence="7 8" key="1">
    <citation type="journal article" date="2023" name="Nucleic Acids Res.">
        <title>The hologenome of Daphnia magna reveals possible DNA methylation and microbiome-mediated evolution of the host genome.</title>
        <authorList>
            <person name="Chaturvedi A."/>
            <person name="Li X."/>
            <person name="Dhandapani V."/>
            <person name="Marshall H."/>
            <person name="Kissane S."/>
            <person name="Cuenca-Cambronero M."/>
            <person name="Asole G."/>
            <person name="Calvet F."/>
            <person name="Ruiz-Romero M."/>
            <person name="Marangio P."/>
            <person name="Guigo R."/>
            <person name="Rago D."/>
            <person name="Mirbahai L."/>
            <person name="Eastwood N."/>
            <person name="Colbourne J.K."/>
            <person name="Zhou J."/>
            <person name="Mallon E."/>
            <person name="Orsini L."/>
        </authorList>
    </citation>
    <scope>NUCLEOTIDE SEQUENCE [LARGE SCALE GENOMIC DNA]</scope>
    <source>
        <strain evidence="7">LRV0_1</strain>
    </source>
</reference>
<evidence type="ECO:0000256" key="1">
    <source>
        <dbReference type="ARBA" id="ARBA00022527"/>
    </source>
</evidence>
<dbReference type="InterPro" id="IPR050940">
    <property type="entry name" value="Actin_reg-Ser/Thr_kinase"/>
</dbReference>
<protein>
    <recommendedName>
        <fullName evidence="6">Protein kinase domain-containing protein</fullName>
    </recommendedName>
</protein>
<keyword evidence="4" id="KW-0418">Kinase</keyword>
<dbReference type="Proteomes" id="UP001234178">
    <property type="component" value="Unassembled WGS sequence"/>
</dbReference>
<evidence type="ECO:0000313" key="7">
    <source>
        <dbReference type="EMBL" id="KAK4028232.1"/>
    </source>
</evidence>
<keyword evidence="5" id="KW-0067">ATP-binding</keyword>
<dbReference type="Gene3D" id="1.10.510.10">
    <property type="entry name" value="Transferase(Phosphotransferase) domain 1"/>
    <property type="match status" value="1"/>
</dbReference>
<evidence type="ECO:0000259" key="6">
    <source>
        <dbReference type="PROSITE" id="PS50011"/>
    </source>
</evidence>
<proteinExistence type="predicted"/>
<keyword evidence="1" id="KW-0723">Serine/threonine-protein kinase</keyword>
<comment type="caution">
    <text evidence="7">The sequence shown here is derived from an EMBL/GenBank/DDBJ whole genome shotgun (WGS) entry which is preliminary data.</text>
</comment>
<organism evidence="7 8">
    <name type="scientific">Daphnia magna</name>
    <dbReference type="NCBI Taxonomy" id="35525"/>
    <lineage>
        <taxon>Eukaryota</taxon>
        <taxon>Metazoa</taxon>
        <taxon>Ecdysozoa</taxon>
        <taxon>Arthropoda</taxon>
        <taxon>Crustacea</taxon>
        <taxon>Branchiopoda</taxon>
        <taxon>Diplostraca</taxon>
        <taxon>Cladocera</taxon>
        <taxon>Anomopoda</taxon>
        <taxon>Daphniidae</taxon>
        <taxon>Daphnia</taxon>
    </lineage>
</organism>
<keyword evidence="2" id="KW-0808">Transferase</keyword>
<evidence type="ECO:0000256" key="5">
    <source>
        <dbReference type="ARBA" id="ARBA00022840"/>
    </source>
</evidence>
<evidence type="ECO:0000256" key="4">
    <source>
        <dbReference type="ARBA" id="ARBA00022777"/>
    </source>
</evidence>
<evidence type="ECO:0000256" key="2">
    <source>
        <dbReference type="ARBA" id="ARBA00022679"/>
    </source>
</evidence>
<dbReference type="InterPro" id="IPR000719">
    <property type="entry name" value="Prot_kinase_dom"/>
</dbReference>
<dbReference type="PROSITE" id="PS50011">
    <property type="entry name" value="PROTEIN_KINASE_DOM"/>
    <property type="match status" value="1"/>
</dbReference>
<keyword evidence="3" id="KW-0547">Nucleotide-binding</keyword>
<dbReference type="PANTHER" id="PTHR46485">
    <property type="entry name" value="LIM DOMAIN KINASE 1"/>
    <property type="match status" value="1"/>
</dbReference>
<dbReference type="SUPFAM" id="SSF56112">
    <property type="entry name" value="Protein kinase-like (PK-like)"/>
    <property type="match status" value="1"/>
</dbReference>
<evidence type="ECO:0000256" key="3">
    <source>
        <dbReference type="ARBA" id="ARBA00022741"/>
    </source>
</evidence>